<dbReference type="EMBL" id="KI965072">
    <property type="protein sequence ID" value="EUC26894.1"/>
    <property type="molecule type" value="Genomic_DNA"/>
</dbReference>
<feature type="repeat" description="Solcar" evidence="10">
    <location>
        <begin position="34"/>
        <end position="118"/>
    </location>
</feature>
<keyword evidence="9 10" id="KW-0472">Membrane</keyword>
<dbReference type="eggNOG" id="KOG0756">
    <property type="taxonomic scope" value="Eukaryota"/>
</dbReference>
<dbReference type="KEGG" id="bze:COCCADRAFT_42186"/>
<evidence type="ECO:0000256" key="8">
    <source>
        <dbReference type="ARBA" id="ARBA00023128"/>
    </source>
</evidence>
<accession>W6XVT5</accession>
<keyword evidence="13" id="KW-1185">Reference proteome</keyword>
<feature type="repeat" description="Solcar" evidence="10">
    <location>
        <begin position="210"/>
        <end position="292"/>
    </location>
</feature>
<evidence type="ECO:0000256" key="5">
    <source>
        <dbReference type="ARBA" id="ARBA00022737"/>
    </source>
</evidence>
<keyword evidence="6" id="KW-0999">Mitochondrion inner membrane</keyword>
<dbReference type="PANTHER" id="PTHR45788">
    <property type="entry name" value="SUCCINATE/FUMARATE MITOCHONDRIAL TRANSPORTER-RELATED"/>
    <property type="match status" value="1"/>
</dbReference>
<evidence type="ECO:0000256" key="1">
    <source>
        <dbReference type="ARBA" id="ARBA00004225"/>
    </source>
</evidence>
<dbReference type="HOGENOM" id="CLU_015166_5_1_1"/>
<dbReference type="Proteomes" id="UP000053841">
    <property type="component" value="Unassembled WGS sequence"/>
</dbReference>
<evidence type="ECO:0000256" key="6">
    <source>
        <dbReference type="ARBA" id="ARBA00022792"/>
    </source>
</evidence>
<dbReference type="OrthoDB" id="44467at2759"/>
<reference evidence="12 13" key="1">
    <citation type="journal article" date="2013" name="PLoS Genet.">
        <title>Comparative genome structure, secondary metabolite, and effector coding capacity across Cochliobolus pathogens.</title>
        <authorList>
            <person name="Condon B.J."/>
            <person name="Leng Y."/>
            <person name="Wu D."/>
            <person name="Bushley K.E."/>
            <person name="Ohm R.A."/>
            <person name="Otillar R."/>
            <person name="Martin J."/>
            <person name="Schackwitz W."/>
            <person name="Grimwood J."/>
            <person name="MohdZainudin N."/>
            <person name="Xue C."/>
            <person name="Wang R."/>
            <person name="Manning V.A."/>
            <person name="Dhillon B."/>
            <person name="Tu Z.J."/>
            <person name="Steffenson B.J."/>
            <person name="Salamov A."/>
            <person name="Sun H."/>
            <person name="Lowry S."/>
            <person name="LaButti K."/>
            <person name="Han J."/>
            <person name="Copeland A."/>
            <person name="Lindquist E."/>
            <person name="Barry K."/>
            <person name="Schmutz J."/>
            <person name="Baker S.E."/>
            <person name="Ciuffetti L.M."/>
            <person name="Grigoriev I.V."/>
            <person name="Zhong S."/>
            <person name="Turgeon B.G."/>
        </authorList>
    </citation>
    <scope>NUCLEOTIDE SEQUENCE [LARGE SCALE GENOMIC DNA]</scope>
    <source>
        <strain evidence="12 13">26-R-13</strain>
    </source>
</reference>
<evidence type="ECO:0000256" key="2">
    <source>
        <dbReference type="ARBA" id="ARBA00006375"/>
    </source>
</evidence>
<sequence length="294" mass="31258">MTAVLNSNPTHARTMVSLPARKQPVHRTATELNPSVHISLLAGAIAGGVEASATYPFEFAKTRAQLVVGGSKNPFAIVAQVARNDGFGAIYTGCSTLIIGTAFKASVRFLSFGSIRSRLTDERGILSPSRGLLAGMLVGVVESAVAVTPSERIKTVLIDAKSGNRRYRGGFHAAKSILMTQGLLGMYRGFASTTMKQSAAELSCRNNLSQNSVTTFTIGALAGTIKVYVTQPFDTIKTRVQSAQGAKISGAFRSILLETGIRGFWRGCTMRLGRLVFSGGIIFTVYEKVVNVCA</sequence>
<keyword evidence="3 11" id="KW-0813">Transport</keyword>
<dbReference type="GO" id="GO:0006843">
    <property type="term" value="P:mitochondrial citrate transmembrane transport"/>
    <property type="evidence" value="ECO:0007669"/>
    <property type="project" value="TreeGrafter"/>
</dbReference>
<proteinExistence type="inferred from homology"/>
<dbReference type="Gene3D" id="1.50.40.10">
    <property type="entry name" value="Mitochondrial carrier domain"/>
    <property type="match status" value="1"/>
</dbReference>
<dbReference type="GO" id="GO:0071913">
    <property type="term" value="F:citrate secondary active transmembrane transporter activity"/>
    <property type="evidence" value="ECO:0007669"/>
    <property type="project" value="TreeGrafter"/>
</dbReference>
<dbReference type="GeneID" id="19149654"/>
<evidence type="ECO:0000256" key="7">
    <source>
        <dbReference type="ARBA" id="ARBA00022989"/>
    </source>
</evidence>
<dbReference type="SUPFAM" id="SSF103506">
    <property type="entry name" value="Mitochondrial carrier"/>
    <property type="match status" value="1"/>
</dbReference>
<evidence type="ECO:0000256" key="3">
    <source>
        <dbReference type="ARBA" id="ARBA00022448"/>
    </source>
</evidence>
<protein>
    <submittedName>
        <fullName evidence="12">Uncharacterized protein</fullName>
    </submittedName>
</protein>
<evidence type="ECO:0000256" key="9">
    <source>
        <dbReference type="ARBA" id="ARBA00023136"/>
    </source>
</evidence>
<evidence type="ECO:0000256" key="10">
    <source>
        <dbReference type="PROSITE-ProRule" id="PRU00282"/>
    </source>
</evidence>
<name>W6XVT5_COCC2</name>
<keyword evidence="4 10" id="KW-0812">Transmembrane</keyword>
<evidence type="ECO:0000256" key="11">
    <source>
        <dbReference type="RuleBase" id="RU000488"/>
    </source>
</evidence>
<gene>
    <name evidence="12" type="ORF">COCCADRAFT_42186</name>
</gene>
<evidence type="ECO:0000313" key="12">
    <source>
        <dbReference type="EMBL" id="EUC26894.1"/>
    </source>
</evidence>
<dbReference type="AlphaFoldDB" id="W6XVT5"/>
<keyword evidence="5" id="KW-0677">Repeat</keyword>
<dbReference type="InterPro" id="IPR049563">
    <property type="entry name" value="TXTP-like"/>
</dbReference>
<comment type="similarity">
    <text evidence="2 11">Belongs to the mitochondrial carrier (TC 2.A.29) family.</text>
</comment>
<evidence type="ECO:0000256" key="4">
    <source>
        <dbReference type="ARBA" id="ARBA00022692"/>
    </source>
</evidence>
<organism evidence="12 13">
    <name type="scientific">Cochliobolus carbonum (strain 26-R-13)</name>
    <name type="common">Maize leaf spot fungus</name>
    <name type="synonym">Bipolaris zeicola</name>
    <dbReference type="NCBI Taxonomy" id="930089"/>
    <lineage>
        <taxon>Eukaryota</taxon>
        <taxon>Fungi</taxon>
        <taxon>Dikarya</taxon>
        <taxon>Ascomycota</taxon>
        <taxon>Pezizomycotina</taxon>
        <taxon>Dothideomycetes</taxon>
        <taxon>Pleosporomycetidae</taxon>
        <taxon>Pleosporales</taxon>
        <taxon>Pleosporineae</taxon>
        <taxon>Pleosporaceae</taxon>
        <taxon>Bipolaris</taxon>
    </lineage>
</organism>
<keyword evidence="7" id="KW-1133">Transmembrane helix</keyword>
<dbReference type="GO" id="GO:0031966">
    <property type="term" value="C:mitochondrial membrane"/>
    <property type="evidence" value="ECO:0007669"/>
    <property type="project" value="UniProtKB-SubCell"/>
</dbReference>
<dbReference type="InterPro" id="IPR023395">
    <property type="entry name" value="MCP_dom_sf"/>
</dbReference>
<dbReference type="Pfam" id="PF00153">
    <property type="entry name" value="Mito_carr"/>
    <property type="match status" value="3"/>
</dbReference>
<comment type="subcellular location">
    <subcellularLocation>
        <location evidence="1">Mitochondrion membrane</location>
        <topology evidence="1">Multi-pass membrane protein</topology>
    </subcellularLocation>
</comment>
<dbReference type="PROSITE" id="PS50920">
    <property type="entry name" value="SOLCAR"/>
    <property type="match status" value="2"/>
</dbReference>
<keyword evidence="8" id="KW-0496">Mitochondrion</keyword>
<dbReference type="PANTHER" id="PTHR45788:SF3">
    <property type="entry name" value="TRICARBOXYLATE TRANSPORT PROTEIN"/>
    <property type="match status" value="1"/>
</dbReference>
<evidence type="ECO:0000313" key="13">
    <source>
        <dbReference type="Proteomes" id="UP000053841"/>
    </source>
</evidence>
<dbReference type="InterPro" id="IPR018108">
    <property type="entry name" value="MCP_transmembrane"/>
</dbReference>
<dbReference type="RefSeq" id="XP_007718804.1">
    <property type="nucleotide sequence ID" value="XM_007720614.1"/>
</dbReference>